<evidence type="ECO:0000313" key="7">
    <source>
        <dbReference type="Proteomes" id="UP001239019"/>
    </source>
</evidence>
<comment type="catalytic activity">
    <reaction evidence="2">
        <text>2 GTP = 3',3'-c-di-GMP + 2 diphosphate</text>
        <dbReference type="Rhea" id="RHEA:24898"/>
        <dbReference type="ChEBI" id="CHEBI:33019"/>
        <dbReference type="ChEBI" id="CHEBI:37565"/>
        <dbReference type="ChEBI" id="CHEBI:58805"/>
        <dbReference type="EC" id="2.7.7.65"/>
    </reaction>
</comment>
<keyword evidence="6" id="KW-0548">Nucleotidyltransferase</keyword>
<evidence type="ECO:0000256" key="2">
    <source>
        <dbReference type="ARBA" id="ARBA00034247"/>
    </source>
</evidence>
<evidence type="ECO:0000256" key="4">
    <source>
        <dbReference type="SAM" id="MobiDB-lite"/>
    </source>
</evidence>
<dbReference type="Pfam" id="PF20975">
    <property type="entry name" value="DGCcoil"/>
    <property type="match status" value="1"/>
</dbReference>
<dbReference type="NCBIfam" id="TIGR00254">
    <property type="entry name" value="GGDEF"/>
    <property type="match status" value="1"/>
</dbReference>
<dbReference type="Proteomes" id="UP001239019">
    <property type="component" value="Unassembled WGS sequence"/>
</dbReference>
<evidence type="ECO:0000256" key="1">
    <source>
        <dbReference type="ARBA" id="ARBA00012528"/>
    </source>
</evidence>
<dbReference type="PROSITE" id="PS50887">
    <property type="entry name" value="GGDEF"/>
    <property type="match status" value="1"/>
</dbReference>
<accession>A0ABU0W6H6</accession>
<feature type="coiled-coil region" evidence="3">
    <location>
        <begin position="398"/>
        <end position="432"/>
    </location>
</feature>
<protein>
    <recommendedName>
        <fullName evidence="1">diguanylate cyclase</fullName>
        <ecNumber evidence="1">2.7.7.65</ecNumber>
    </recommendedName>
</protein>
<name>A0ABU0W6H6_9GAMM</name>
<dbReference type="EC" id="2.7.7.65" evidence="1"/>
<feature type="region of interest" description="Disordered" evidence="4">
    <location>
        <begin position="577"/>
        <end position="603"/>
    </location>
</feature>
<keyword evidence="6" id="KW-0808">Transferase</keyword>
<dbReference type="SUPFAM" id="SSF55073">
    <property type="entry name" value="Nucleotide cyclase"/>
    <property type="match status" value="1"/>
</dbReference>
<reference evidence="6 7" key="1">
    <citation type="submission" date="2023-08" db="EMBL/GenBank/DDBJ databases">
        <title>Whole-genome sequencing of halo(alkali)philic microorganisms from hypersaline lakes.</title>
        <authorList>
            <person name="Sorokin D.Y."/>
            <person name="Abbas B."/>
            <person name="Merkel A.Y."/>
        </authorList>
    </citation>
    <scope>NUCLEOTIDE SEQUENCE [LARGE SCALE GENOMIC DNA]</scope>
    <source>
        <strain evidence="6 7">AB-CW4</strain>
    </source>
</reference>
<dbReference type="SMART" id="SM00267">
    <property type="entry name" value="GGDEF"/>
    <property type="match status" value="1"/>
</dbReference>
<dbReference type="InterPro" id="IPR050469">
    <property type="entry name" value="Diguanylate_Cyclase"/>
</dbReference>
<dbReference type="EMBL" id="JAVDDT010000003">
    <property type="protein sequence ID" value="MDQ2069626.1"/>
    <property type="molecule type" value="Genomic_DNA"/>
</dbReference>
<dbReference type="InterPro" id="IPR000160">
    <property type="entry name" value="GGDEF_dom"/>
</dbReference>
<dbReference type="InterPro" id="IPR048516">
    <property type="entry name" value="DGCcoil"/>
</dbReference>
<dbReference type="Pfam" id="PF00990">
    <property type="entry name" value="GGDEF"/>
    <property type="match status" value="1"/>
</dbReference>
<dbReference type="Gene3D" id="3.30.70.270">
    <property type="match status" value="1"/>
</dbReference>
<dbReference type="CDD" id="cd01949">
    <property type="entry name" value="GGDEF"/>
    <property type="match status" value="1"/>
</dbReference>
<gene>
    <name evidence="6" type="ORF">RBH19_07060</name>
</gene>
<sequence length="603" mass="67376">MADDAERGWKGRYEKALKQMSEQARAAGRLEDSLRSAISRLAVLGLGSDRELDRRLESLRRVIHDGADTKAILECVDAISTRVRLLSEAAERQPGQPSGDPLRHLLLNLLNLIRRLDAEDNRVPGLLVRIHRAEARDLPALSMAVENMLTQKLTRAVEEADRPRLLRMFGGSRRRAPGGTEAMQLLLDRLVSRWPARDLEPLAARLQREGGDALIPVAVELSELLERVSIPAETGVGDGSAGSASLAMNDGRALKQLLSALRLPDEFADSAEALTRQADEAFTDPDRLSGWLTELAGLVRHFRTQMEQERKALQRYLERTLDRLAELDGHLDAGEEESRRNEEQLHEVSHHLDGELNAVRRSMTSAADIASVQKQIDRHLDALGKGLKLRRRLDEERERSMERRFGEMRERVAELERESDQLRDSLKRESRRSVLDPLTRLPNRRAFQERIAYEKARYQRREKPLSLLICSLEDVSLVNERLGHEAGDVAIADFAEKLAESVRPGDFAARLDGVEFVVVLPDLDGESATHSARDLGLKLADGSFEYDEVPFSISAVFGVAEFTPDETPESVLRRARKAMGEARQNGHRLSLAPPPASQAGGQG</sequence>
<dbReference type="PANTHER" id="PTHR45138">
    <property type="entry name" value="REGULATORY COMPONENTS OF SENSORY TRANSDUCTION SYSTEM"/>
    <property type="match status" value="1"/>
</dbReference>
<comment type="caution">
    <text evidence="6">The sequence shown here is derived from an EMBL/GenBank/DDBJ whole genome shotgun (WGS) entry which is preliminary data.</text>
</comment>
<dbReference type="PANTHER" id="PTHR45138:SF9">
    <property type="entry name" value="DIGUANYLATE CYCLASE DGCM-RELATED"/>
    <property type="match status" value="1"/>
</dbReference>
<keyword evidence="3" id="KW-0175">Coiled coil</keyword>
<dbReference type="InterPro" id="IPR029787">
    <property type="entry name" value="Nucleotide_cyclase"/>
</dbReference>
<evidence type="ECO:0000259" key="5">
    <source>
        <dbReference type="PROSITE" id="PS50887"/>
    </source>
</evidence>
<keyword evidence="7" id="KW-1185">Reference proteome</keyword>
<dbReference type="RefSeq" id="WP_306728123.1">
    <property type="nucleotide sequence ID" value="NZ_JAVDDT010000003.1"/>
</dbReference>
<feature type="domain" description="GGDEF" evidence="5">
    <location>
        <begin position="463"/>
        <end position="595"/>
    </location>
</feature>
<proteinExistence type="predicted"/>
<evidence type="ECO:0000313" key="6">
    <source>
        <dbReference type="EMBL" id="MDQ2069626.1"/>
    </source>
</evidence>
<organism evidence="6 7">
    <name type="scientific">Natronospira bacteriovora</name>
    <dbReference type="NCBI Taxonomy" id="3069753"/>
    <lineage>
        <taxon>Bacteria</taxon>
        <taxon>Pseudomonadati</taxon>
        <taxon>Pseudomonadota</taxon>
        <taxon>Gammaproteobacteria</taxon>
        <taxon>Natronospirales</taxon>
        <taxon>Natronospiraceae</taxon>
        <taxon>Natronospira</taxon>
    </lineage>
</organism>
<feature type="coiled-coil region" evidence="3">
    <location>
        <begin position="299"/>
        <end position="337"/>
    </location>
</feature>
<evidence type="ECO:0000256" key="3">
    <source>
        <dbReference type="SAM" id="Coils"/>
    </source>
</evidence>
<dbReference type="InterPro" id="IPR043128">
    <property type="entry name" value="Rev_trsase/Diguanyl_cyclase"/>
</dbReference>
<dbReference type="GO" id="GO:0052621">
    <property type="term" value="F:diguanylate cyclase activity"/>
    <property type="evidence" value="ECO:0007669"/>
    <property type="project" value="UniProtKB-EC"/>
</dbReference>